<sequence length="217" mass="25086">MGSLMDEYEQQYAVLTADITAKVSLLGNQFMADKKKIAQEIEKHMEESQELLEQMELEVRDVDPSVRPKYRMRVDSYKAELGRLSHEFVKARNPPYLDNSNSNDDYFVEGFSIKEEQKQRLLNNSEKLERTGNQLKAGYRLILETEEIGANILNDLGSQRETIERSRNRLRDTDAELNRSSRILSNMVSRSLQNKFILSAIAVIFVVVIIITIYFSV</sequence>
<dbReference type="GO" id="GO:0006891">
    <property type="term" value="P:intra-Golgi vesicle-mediated transport"/>
    <property type="evidence" value="ECO:0007669"/>
    <property type="project" value="TreeGrafter"/>
</dbReference>
<evidence type="ECO:0000259" key="11">
    <source>
        <dbReference type="SMART" id="SM00397"/>
    </source>
</evidence>
<dbReference type="GO" id="GO:0042147">
    <property type="term" value="P:retrograde transport, endosome to Golgi"/>
    <property type="evidence" value="ECO:0007669"/>
    <property type="project" value="TreeGrafter"/>
</dbReference>
<dbReference type="GO" id="GO:0000149">
    <property type="term" value="F:SNARE binding"/>
    <property type="evidence" value="ECO:0007669"/>
    <property type="project" value="TreeGrafter"/>
</dbReference>
<dbReference type="GO" id="GO:0005829">
    <property type="term" value="C:cytosol"/>
    <property type="evidence" value="ECO:0007669"/>
    <property type="project" value="GOC"/>
</dbReference>
<dbReference type="GO" id="GO:0006896">
    <property type="term" value="P:Golgi to vacuole transport"/>
    <property type="evidence" value="ECO:0007669"/>
    <property type="project" value="TreeGrafter"/>
</dbReference>
<dbReference type="FunFam" id="1.20.58.400:FF:000001">
    <property type="entry name" value="Vesicle transport through interaction with t-SNAREs homolog 1A"/>
    <property type="match status" value="1"/>
</dbReference>
<evidence type="ECO:0000256" key="5">
    <source>
        <dbReference type="ARBA" id="ARBA00022989"/>
    </source>
</evidence>
<dbReference type="InterPro" id="IPR010989">
    <property type="entry name" value="SNARE"/>
</dbReference>
<dbReference type="SUPFAM" id="SSF47661">
    <property type="entry name" value="t-snare proteins"/>
    <property type="match status" value="1"/>
</dbReference>
<comment type="caution">
    <text evidence="12">The sequence shown here is derived from an EMBL/GenBank/DDBJ whole genome shotgun (WGS) entry which is preliminary data.</text>
</comment>
<dbReference type="SUPFAM" id="SSF58038">
    <property type="entry name" value="SNARE fusion complex"/>
    <property type="match status" value="1"/>
</dbReference>
<keyword evidence="6 9" id="KW-0175">Coiled coil</keyword>
<dbReference type="GO" id="GO:0016236">
    <property type="term" value="P:macroautophagy"/>
    <property type="evidence" value="ECO:0007669"/>
    <property type="project" value="TreeGrafter"/>
</dbReference>
<dbReference type="Pfam" id="PF05008">
    <property type="entry name" value="V-SNARE"/>
    <property type="match status" value="1"/>
</dbReference>
<dbReference type="GO" id="GO:0012507">
    <property type="term" value="C:ER to Golgi transport vesicle membrane"/>
    <property type="evidence" value="ECO:0007669"/>
    <property type="project" value="TreeGrafter"/>
</dbReference>
<evidence type="ECO:0000256" key="6">
    <source>
        <dbReference type="ARBA" id="ARBA00023054"/>
    </source>
</evidence>
<evidence type="ECO:0000256" key="1">
    <source>
        <dbReference type="ARBA" id="ARBA00006108"/>
    </source>
</evidence>
<dbReference type="GO" id="GO:0005794">
    <property type="term" value="C:Golgi apparatus"/>
    <property type="evidence" value="ECO:0007669"/>
    <property type="project" value="InterPro"/>
</dbReference>
<keyword evidence="7 10" id="KW-0472">Membrane</keyword>
<dbReference type="GO" id="GO:0031201">
    <property type="term" value="C:SNARE complex"/>
    <property type="evidence" value="ECO:0007669"/>
    <property type="project" value="TreeGrafter"/>
</dbReference>
<dbReference type="SMART" id="SM00397">
    <property type="entry name" value="t_SNARE"/>
    <property type="match status" value="1"/>
</dbReference>
<evidence type="ECO:0000256" key="9">
    <source>
        <dbReference type="SAM" id="Coils"/>
    </source>
</evidence>
<dbReference type="InterPro" id="IPR000727">
    <property type="entry name" value="T_SNARE_dom"/>
</dbReference>
<dbReference type="Gene3D" id="1.20.58.400">
    <property type="entry name" value="t-snare proteins"/>
    <property type="match status" value="1"/>
</dbReference>
<dbReference type="Gene3D" id="1.20.5.110">
    <property type="match status" value="1"/>
</dbReference>
<feature type="coiled-coil region" evidence="9">
    <location>
        <begin position="31"/>
        <end position="61"/>
    </location>
</feature>
<feature type="domain" description="T-SNARE coiled-coil homology" evidence="11">
    <location>
        <begin position="120"/>
        <end position="187"/>
    </location>
</feature>
<dbReference type="GO" id="GO:0048280">
    <property type="term" value="P:vesicle fusion with Golgi apparatus"/>
    <property type="evidence" value="ECO:0007669"/>
    <property type="project" value="TreeGrafter"/>
</dbReference>
<dbReference type="GO" id="GO:0005484">
    <property type="term" value="F:SNAP receptor activity"/>
    <property type="evidence" value="ECO:0007669"/>
    <property type="project" value="InterPro"/>
</dbReference>
<dbReference type="EMBL" id="JARGDH010000002">
    <property type="protein sequence ID" value="KAL0274721.1"/>
    <property type="molecule type" value="Genomic_DNA"/>
</dbReference>
<evidence type="ECO:0000256" key="8">
    <source>
        <dbReference type="ARBA" id="ARBA00060376"/>
    </source>
</evidence>
<dbReference type="GO" id="GO:0031902">
    <property type="term" value="C:late endosome membrane"/>
    <property type="evidence" value="ECO:0007669"/>
    <property type="project" value="TreeGrafter"/>
</dbReference>
<dbReference type="Pfam" id="PF12352">
    <property type="entry name" value="V-SNARE_C"/>
    <property type="match status" value="1"/>
</dbReference>
<dbReference type="InterPro" id="IPR007705">
    <property type="entry name" value="Vesicle_trsprt_v-SNARE_N"/>
</dbReference>
<dbReference type="FunFam" id="1.20.5.110:FF:000002">
    <property type="entry name" value="Vesicle transport through interaction with t-SNAREsB"/>
    <property type="match status" value="1"/>
</dbReference>
<dbReference type="CDD" id="cd15891">
    <property type="entry name" value="SNARE_Vti1a"/>
    <property type="match status" value="1"/>
</dbReference>
<dbReference type="PIRSF" id="PIRSF028865">
    <property type="entry name" value="Membrin-2"/>
    <property type="match status" value="1"/>
</dbReference>
<dbReference type="AlphaFoldDB" id="A0AAW2HYN7"/>
<name>A0AAW2HYN7_9NEOP</name>
<keyword evidence="2" id="KW-0813">Transport</keyword>
<keyword evidence="4" id="KW-0653">Protein transport</keyword>
<dbReference type="GO" id="GO:0005789">
    <property type="term" value="C:endoplasmic reticulum membrane"/>
    <property type="evidence" value="ECO:0007669"/>
    <property type="project" value="TreeGrafter"/>
</dbReference>
<organism evidence="12">
    <name type="scientific">Menopon gallinae</name>
    <name type="common">poultry shaft louse</name>
    <dbReference type="NCBI Taxonomy" id="328185"/>
    <lineage>
        <taxon>Eukaryota</taxon>
        <taxon>Metazoa</taxon>
        <taxon>Ecdysozoa</taxon>
        <taxon>Arthropoda</taxon>
        <taxon>Hexapoda</taxon>
        <taxon>Insecta</taxon>
        <taxon>Pterygota</taxon>
        <taxon>Neoptera</taxon>
        <taxon>Paraneoptera</taxon>
        <taxon>Psocodea</taxon>
        <taxon>Troctomorpha</taxon>
        <taxon>Phthiraptera</taxon>
        <taxon>Amblycera</taxon>
        <taxon>Menoponidae</taxon>
        <taxon>Menopon</taxon>
    </lineage>
</organism>
<keyword evidence="5 10" id="KW-1133">Transmembrane helix</keyword>
<reference evidence="12" key="1">
    <citation type="journal article" date="2024" name="Gigascience">
        <title>Chromosome-level genome of the poultry shaft louse Menopon gallinae provides insight into the host-switching and adaptive evolution of parasitic lice.</title>
        <authorList>
            <person name="Xu Y."/>
            <person name="Ma L."/>
            <person name="Liu S."/>
            <person name="Liang Y."/>
            <person name="Liu Q."/>
            <person name="He Z."/>
            <person name="Tian L."/>
            <person name="Duan Y."/>
            <person name="Cai W."/>
            <person name="Li H."/>
            <person name="Song F."/>
        </authorList>
    </citation>
    <scope>NUCLEOTIDE SEQUENCE</scope>
    <source>
        <strain evidence="12">Cailab_2023a</strain>
    </source>
</reference>
<proteinExistence type="inferred from homology"/>
<evidence type="ECO:0000256" key="2">
    <source>
        <dbReference type="ARBA" id="ARBA00022448"/>
    </source>
</evidence>
<dbReference type="InterPro" id="IPR038407">
    <property type="entry name" value="v-SNARE_N_sf"/>
</dbReference>
<dbReference type="InterPro" id="IPR027027">
    <property type="entry name" value="GOSR2/Membrin/Bos1"/>
</dbReference>
<keyword evidence="3 10" id="KW-0812">Transmembrane</keyword>
<evidence type="ECO:0000256" key="10">
    <source>
        <dbReference type="SAM" id="Phobius"/>
    </source>
</evidence>
<protein>
    <recommendedName>
        <fullName evidence="11">t-SNARE coiled-coil homology domain-containing protein</fullName>
    </recommendedName>
</protein>
<dbReference type="PANTHER" id="PTHR21230:SF26">
    <property type="entry name" value="VESICLE TRANSPORT THROUGH INTERACTION WITH T-SNARES HOMOLOG 1A"/>
    <property type="match status" value="1"/>
</dbReference>
<gene>
    <name evidence="12" type="ORF">PYX00_002781</name>
</gene>
<evidence type="ECO:0000313" key="12">
    <source>
        <dbReference type="EMBL" id="KAL0274721.1"/>
    </source>
</evidence>
<accession>A0AAW2HYN7</accession>
<feature type="transmembrane region" description="Helical" evidence="10">
    <location>
        <begin position="196"/>
        <end position="215"/>
    </location>
</feature>
<evidence type="ECO:0000256" key="7">
    <source>
        <dbReference type="ARBA" id="ARBA00023136"/>
    </source>
</evidence>
<comment type="subcellular location">
    <subcellularLocation>
        <location evidence="8">Prevacuolar compartment membrane</location>
        <topology evidence="8">Single-pass type IV membrane protein</topology>
    </subcellularLocation>
</comment>
<dbReference type="GO" id="GO:0006886">
    <property type="term" value="P:intracellular protein transport"/>
    <property type="evidence" value="ECO:0007669"/>
    <property type="project" value="InterPro"/>
</dbReference>
<dbReference type="PANTHER" id="PTHR21230">
    <property type="entry name" value="VESICLE TRANSPORT V-SNARE PROTEIN VTI1-RELATED"/>
    <property type="match status" value="1"/>
</dbReference>
<evidence type="ECO:0000256" key="4">
    <source>
        <dbReference type="ARBA" id="ARBA00022927"/>
    </source>
</evidence>
<evidence type="ECO:0000256" key="3">
    <source>
        <dbReference type="ARBA" id="ARBA00022692"/>
    </source>
</evidence>
<comment type="similarity">
    <text evidence="1">Belongs to the VTI1 family.</text>
</comment>